<evidence type="ECO:0000313" key="1">
    <source>
        <dbReference type="EMBL" id="MBC5768093.1"/>
    </source>
</evidence>
<proteinExistence type="predicted"/>
<comment type="caution">
    <text evidence="1">The sequence shown here is derived from an EMBL/GenBank/DDBJ whole genome shotgun (WGS) entry which is preliminary data.</text>
</comment>
<keyword evidence="2" id="KW-1185">Reference proteome</keyword>
<dbReference type="AlphaFoldDB" id="A0A923MCZ2"/>
<accession>A0A923MCZ2</accession>
<organism evidence="1 2">
    <name type="scientific">Ramlibacter albus</name>
    <dbReference type="NCBI Taxonomy" id="2079448"/>
    <lineage>
        <taxon>Bacteria</taxon>
        <taxon>Pseudomonadati</taxon>
        <taxon>Pseudomonadota</taxon>
        <taxon>Betaproteobacteria</taxon>
        <taxon>Burkholderiales</taxon>
        <taxon>Comamonadaceae</taxon>
        <taxon>Ramlibacter</taxon>
    </lineage>
</organism>
<evidence type="ECO:0000313" key="2">
    <source>
        <dbReference type="Proteomes" id="UP000596827"/>
    </source>
</evidence>
<protein>
    <submittedName>
        <fullName evidence="1">Uncharacterized protein</fullName>
    </submittedName>
</protein>
<sequence length="361" mass="41280">MRASYGWFNYEPAPHRITRPATGQRLTIAPSNGSEEAFDVTYADADFQCPLRIVVVRREHYLPFRTLEYPAWFSEPRHYGHWRRVDEFLVDALLCWPVMAGEPAATGLTIIGGWRSGKWQPHLKRGFRGGWAATQATKERPYTVAEPALIPLDLPMPPQWRVVDVDWPRTEARLESVRHENGVAILPRGERVSGFQGRVPFLAREDGAAFIFFSKLEPQTYRDGEPETHLHYTYVDEDFFFTFASAPRWSLSLGLDSDYGYRVTPPPREVWPADMYGNLQPWDAAVRGFSWLGYRAWRRVYDTLHDAWPAWGPTPRPVKVGPEVNLPAHYGRIGYIGNYGPGTSHGYTAGMPDSGYTAWYL</sequence>
<name>A0A923MCZ2_9BURK</name>
<gene>
    <name evidence="1" type="ORF">H8R02_26755</name>
</gene>
<reference evidence="1" key="1">
    <citation type="submission" date="2020-08" db="EMBL/GenBank/DDBJ databases">
        <title>Ramlibacter sp. GTP1 16S ribosomal RNA gene genome sequencing and assembly.</title>
        <authorList>
            <person name="Kang M."/>
        </authorList>
    </citation>
    <scope>NUCLEOTIDE SEQUENCE</scope>
    <source>
        <strain evidence="1">GTP1</strain>
    </source>
</reference>
<dbReference type="EMBL" id="JACORU010000014">
    <property type="protein sequence ID" value="MBC5768093.1"/>
    <property type="molecule type" value="Genomic_DNA"/>
</dbReference>
<dbReference type="RefSeq" id="WP_187084576.1">
    <property type="nucleotide sequence ID" value="NZ_JACORU010000014.1"/>
</dbReference>
<dbReference type="Proteomes" id="UP000596827">
    <property type="component" value="Unassembled WGS sequence"/>
</dbReference>